<dbReference type="PANTHER" id="PTHR13350:SF1">
    <property type="entry name" value="INTEGRATOR COMPLEX SUBUNIT 8"/>
    <property type="match status" value="1"/>
</dbReference>
<dbReference type="Pfam" id="PF25756">
    <property type="entry name" value="TPR_INTS8"/>
    <property type="match status" value="1"/>
</dbReference>
<gene>
    <name evidence="7" type="ORF">DFA_08946</name>
</gene>
<evidence type="ECO:0000259" key="6">
    <source>
        <dbReference type="Pfam" id="PF25756"/>
    </source>
</evidence>
<evidence type="ECO:0000256" key="3">
    <source>
        <dbReference type="ARBA" id="ARBA00007147"/>
    </source>
</evidence>
<sequence length="315" mass="35900">MPLNESGCSKHWVLDPVSSLVEENSTLSFINPTSIGLLNHINNESLLESLLSILIGILSILSKSSQQLKDPRGGGGVEELYLEHYGELTLLVSQQQSSQQLTSSIFQHHVSTNIDQLDAVVREIILNTALRLNRAVEKVSFKSHYILGELYYEKNKYLESLRSYLMAFALQSSFFTNTRKAIDQLTDMSRIVFKLSNCLIQLGYPMQAVAVNQILLPTTATQLQNQTFSTCFKIIQDHLNTLDSLYFQYIFEIPILELLINHYNRLKDTKKLTLLNQLISSPILNEFNHPDIRTNFQKTTKINLLKSLAIDFLFN</sequence>
<evidence type="ECO:0000256" key="4">
    <source>
        <dbReference type="ARBA" id="ARBA00022454"/>
    </source>
</evidence>
<evidence type="ECO:0000313" key="7">
    <source>
        <dbReference type="EMBL" id="EGG17945.1"/>
    </source>
</evidence>
<evidence type="ECO:0000256" key="1">
    <source>
        <dbReference type="ARBA" id="ARBA00004123"/>
    </source>
</evidence>
<dbReference type="KEGG" id="dfa:DFA_08946"/>
<comment type="subcellular location">
    <subcellularLocation>
        <location evidence="2">Chromosome</location>
    </subcellularLocation>
    <subcellularLocation>
        <location evidence="1">Nucleus</location>
    </subcellularLocation>
</comment>
<dbReference type="GeneID" id="14868681"/>
<keyword evidence="4" id="KW-0158">Chromosome</keyword>
<organism evidence="7 8">
    <name type="scientific">Cavenderia fasciculata</name>
    <name type="common">Slime mold</name>
    <name type="synonym">Dictyostelium fasciculatum</name>
    <dbReference type="NCBI Taxonomy" id="261658"/>
    <lineage>
        <taxon>Eukaryota</taxon>
        <taxon>Amoebozoa</taxon>
        <taxon>Evosea</taxon>
        <taxon>Eumycetozoa</taxon>
        <taxon>Dictyostelia</taxon>
        <taxon>Acytosteliales</taxon>
        <taxon>Cavenderiaceae</taxon>
        <taxon>Cavenderia</taxon>
    </lineage>
</organism>
<evidence type="ECO:0000256" key="2">
    <source>
        <dbReference type="ARBA" id="ARBA00004286"/>
    </source>
</evidence>
<comment type="similarity">
    <text evidence="3">Belongs to the Integrator subunit 8 family.</text>
</comment>
<dbReference type="OrthoDB" id="15050at2759"/>
<dbReference type="AlphaFoldDB" id="F4Q552"/>
<dbReference type="EMBL" id="GL883021">
    <property type="protein sequence ID" value="EGG17945.1"/>
    <property type="molecule type" value="Genomic_DNA"/>
</dbReference>
<dbReference type="GO" id="GO:0034472">
    <property type="term" value="P:snRNA 3'-end processing"/>
    <property type="evidence" value="ECO:0007669"/>
    <property type="project" value="InterPro"/>
</dbReference>
<dbReference type="InterPro" id="IPR057980">
    <property type="entry name" value="TPR_INTS8"/>
</dbReference>
<dbReference type="InterPro" id="IPR038751">
    <property type="entry name" value="INTS8"/>
</dbReference>
<dbReference type="STRING" id="1054147.F4Q552"/>
<evidence type="ECO:0000256" key="5">
    <source>
        <dbReference type="ARBA" id="ARBA00023242"/>
    </source>
</evidence>
<evidence type="ECO:0000313" key="8">
    <source>
        <dbReference type="Proteomes" id="UP000007797"/>
    </source>
</evidence>
<dbReference type="GO" id="GO:0032039">
    <property type="term" value="C:integrator complex"/>
    <property type="evidence" value="ECO:0007669"/>
    <property type="project" value="TreeGrafter"/>
</dbReference>
<name>F4Q552_CACFS</name>
<dbReference type="GO" id="GO:0005694">
    <property type="term" value="C:chromosome"/>
    <property type="evidence" value="ECO:0007669"/>
    <property type="project" value="UniProtKB-SubCell"/>
</dbReference>
<accession>F4Q552</accession>
<dbReference type="PANTHER" id="PTHR13350">
    <property type="entry name" value="INTEGRATOR COMPLEX SUBUNIT 8"/>
    <property type="match status" value="1"/>
</dbReference>
<feature type="domain" description="INTS8 TPR repeats" evidence="6">
    <location>
        <begin position="35"/>
        <end position="309"/>
    </location>
</feature>
<dbReference type="RefSeq" id="XP_004356429.1">
    <property type="nucleotide sequence ID" value="XM_004356376.1"/>
</dbReference>
<proteinExistence type="inferred from homology"/>
<dbReference type="Proteomes" id="UP000007797">
    <property type="component" value="Unassembled WGS sequence"/>
</dbReference>
<reference evidence="8" key="1">
    <citation type="journal article" date="2011" name="Genome Res.">
        <title>Phylogeny-wide analysis of social amoeba genomes highlights ancient origins for complex intercellular communication.</title>
        <authorList>
            <person name="Heidel A.J."/>
            <person name="Lawal H.M."/>
            <person name="Felder M."/>
            <person name="Schilde C."/>
            <person name="Helps N.R."/>
            <person name="Tunggal B."/>
            <person name="Rivero F."/>
            <person name="John U."/>
            <person name="Schleicher M."/>
            <person name="Eichinger L."/>
            <person name="Platzer M."/>
            <person name="Noegel A.A."/>
            <person name="Schaap P."/>
            <person name="Gloeckner G."/>
        </authorList>
    </citation>
    <scope>NUCLEOTIDE SEQUENCE [LARGE SCALE GENOMIC DNA]</scope>
    <source>
        <strain evidence="8">SH3</strain>
    </source>
</reference>
<keyword evidence="8" id="KW-1185">Reference proteome</keyword>
<keyword evidence="5" id="KW-0539">Nucleus</keyword>
<protein>
    <recommendedName>
        <fullName evidence="6">INTS8 TPR repeats domain-containing protein</fullName>
    </recommendedName>
</protein>